<evidence type="ECO:0000256" key="3">
    <source>
        <dbReference type="ARBA" id="ARBA00020387"/>
    </source>
</evidence>
<dbReference type="PANTHER" id="PTHR12728:SF0">
    <property type="entry name" value="RIBOSOME PRODUCTION FACTOR 2 HOMOLOG"/>
    <property type="match status" value="1"/>
</dbReference>
<dbReference type="PANTHER" id="PTHR12728">
    <property type="entry name" value="BRIX DOMAIN CONTAINING PROTEIN"/>
    <property type="match status" value="1"/>
</dbReference>
<proteinExistence type="inferred from homology"/>
<keyword evidence="10" id="KW-1185">Reference proteome</keyword>
<dbReference type="GO" id="GO:0019843">
    <property type="term" value="F:rRNA binding"/>
    <property type="evidence" value="ECO:0007669"/>
    <property type="project" value="UniProtKB-UniRule"/>
</dbReference>
<evidence type="ECO:0000256" key="1">
    <source>
        <dbReference type="ARBA" id="ARBA00004604"/>
    </source>
</evidence>
<evidence type="ECO:0000313" key="9">
    <source>
        <dbReference type="Ensembl" id="ENSMMOP00000019563.1"/>
    </source>
</evidence>
<dbReference type="Proteomes" id="UP000261620">
    <property type="component" value="Unplaced"/>
</dbReference>
<reference evidence="9" key="1">
    <citation type="submission" date="2025-08" db="UniProtKB">
        <authorList>
            <consortium name="Ensembl"/>
        </authorList>
    </citation>
    <scope>IDENTIFICATION</scope>
</reference>
<evidence type="ECO:0000259" key="8">
    <source>
        <dbReference type="PROSITE" id="PS50833"/>
    </source>
</evidence>
<feature type="region of interest" description="Disordered" evidence="7">
    <location>
        <begin position="258"/>
        <end position="296"/>
    </location>
</feature>
<feature type="compositionally biased region" description="Basic residues" evidence="7">
    <location>
        <begin position="265"/>
        <end position="276"/>
    </location>
</feature>
<name>A0A3Q3WNV8_MOLML</name>
<dbReference type="Pfam" id="PF04427">
    <property type="entry name" value="Brix"/>
    <property type="match status" value="1"/>
</dbReference>
<dbReference type="PROSITE" id="PS50833">
    <property type="entry name" value="BRIX"/>
    <property type="match status" value="1"/>
</dbReference>
<dbReference type="InterPro" id="IPR007109">
    <property type="entry name" value="Brix"/>
</dbReference>
<evidence type="ECO:0000256" key="2">
    <source>
        <dbReference type="ARBA" id="ARBA00010782"/>
    </source>
</evidence>
<evidence type="ECO:0000256" key="4">
    <source>
        <dbReference type="ARBA" id="ARBA00023242"/>
    </source>
</evidence>
<accession>A0A3Q3WNV8</accession>
<evidence type="ECO:0000256" key="7">
    <source>
        <dbReference type="SAM" id="MobiDB-lite"/>
    </source>
</evidence>
<feature type="domain" description="Brix" evidence="8">
    <location>
        <begin position="26"/>
        <end position="222"/>
    </location>
</feature>
<evidence type="ECO:0000256" key="6">
    <source>
        <dbReference type="RuleBase" id="RU367086"/>
    </source>
</evidence>
<dbReference type="OMA" id="VGLKPMF"/>
<dbReference type="AlphaFoldDB" id="A0A3Q3WNV8"/>
<reference evidence="9" key="2">
    <citation type="submission" date="2025-09" db="UniProtKB">
        <authorList>
            <consortium name="Ensembl"/>
        </authorList>
    </citation>
    <scope>IDENTIFICATION</scope>
</reference>
<dbReference type="InterPro" id="IPR039770">
    <property type="entry name" value="Rpf2"/>
</dbReference>
<comment type="subcellular location">
    <subcellularLocation>
        <location evidence="1 6">Nucleus</location>
        <location evidence="1 6">Nucleolus</location>
    </subcellularLocation>
</comment>
<dbReference type="Ensembl" id="ENSMMOT00000019893.1">
    <property type="protein sequence ID" value="ENSMMOP00000019563.1"/>
    <property type="gene ID" value="ENSMMOG00000014844.1"/>
</dbReference>
<evidence type="ECO:0000313" key="10">
    <source>
        <dbReference type="Proteomes" id="UP000261620"/>
    </source>
</evidence>
<evidence type="ECO:0000256" key="5">
    <source>
        <dbReference type="ARBA" id="ARBA00030889"/>
    </source>
</evidence>
<dbReference type="STRING" id="94237.ENSMMOP00000019563"/>
<sequence>LSGKPKTKRSKRFLESRAPKLVEDVKTAMIMKGGNTNQTISQALKDIYALKKTNALLYKKKNITRPFEDSTSLVGVQPKSFIFSPRKQTALCFCRLFDFHVLDMFELGIEKYISLCDIKASKCPEGTKPMLMFAGEVFDMDNEHKRLKSLLIDFFRGPTVPAVRLAGLEHVLHFTALDGKIYMRSYRCLLKKSGCRTPRIELEEIGPSLDLVLRRTHLASDDLYKLAHRQPKALKVKKKKNISHDAFGAKFGRVHMQKQDLSKLQTRKMKGLRKRKGEVVAQDQDGQSPKVTKVEG</sequence>
<organism evidence="9 10">
    <name type="scientific">Mola mola</name>
    <name type="common">Ocean sunfish</name>
    <name type="synonym">Tetraodon mola</name>
    <dbReference type="NCBI Taxonomy" id="94237"/>
    <lineage>
        <taxon>Eukaryota</taxon>
        <taxon>Metazoa</taxon>
        <taxon>Chordata</taxon>
        <taxon>Craniata</taxon>
        <taxon>Vertebrata</taxon>
        <taxon>Euteleostomi</taxon>
        <taxon>Actinopterygii</taxon>
        <taxon>Neopterygii</taxon>
        <taxon>Teleostei</taxon>
        <taxon>Neoteleostei</taxon>
        <taxon>Acanthomorphata</taxon>
        <taxon>Eupercaria</taxon>
        <taxon>Tetraodontiformes</taxon>
        <taxon>Molidae</taxon>
        <taxon>Mola</taxon>
    </lineage>
</organism>
<dbReference type="GO" id="GO:0000027">
    <property type="term" value="P:ribosomal large subunit assembly"/>
    <property type="evidence" value="ECO:0007669"/>
    <property type="project" value="InterPro"/>
</dbReference>
<dbReference type="SMART" id="SM00879">
    <property type="entry name" value="Brix"/>
    <property type="match status" value="1"/>
</dbReference>
<keyword evidence="4 6" id="KW-0539">Nucleus</keyword>
<protein>
    <recommendedName>
        <fullName evidence="3 6">Ribosome production factor 2 homolog</fullName>
    </recommendedName>
    <alternativeName>
        <fullName evidence="5 6">Ribosome biogenesis protein RPF2 homolog</fullName>
    </alternativeName>
</protein>
<dbReference type="GO" id="GO:0000463">
    <property type="term" value="P:maturation of LSU-rRNA from tricistronic rRNA transcript (SSU-rRNA, 5.8S rRNA, LSU-rRNA)"/>
    <property type="evidence" value="ECO:0007669"/>
    <property type="project" value="TreeGrafter"/>
</dbReference>
<comment type="similarity">
    <text evidence="2 6">Belongs to the RPF2 family.</text>
</comment>
<dbReference type="GO" id="GO:0005730">
    <property type="term" value="C:nucleolus"/>
    <property type="evidence" value="ECO:0007669"/>
    <property type="project" value="UniProtKB-SubCell"/>
</dbReference>